<sequence length="194" mass="21170">MSTPIGTYLKQETRAAHVATEALLLGSAIRDRSVSLRRYRRLILVTERVWRSAAQLPSTTQYFPNLATHVTTLAAAVDRDRALLGLPKSPPATEFPLPKSRAETLGMLYVLLGSTLGGRMIAGLLGDCPELAQLNAHHFYGACADLPRSTWGNFQRLLTQEVRTAADREHCLAGALATFGLYPVLVERSGLTDV</sequence>
<name>A0ABX0XF28_9BACT</name>
<keyword evidence="2" id="KW-1185">Reference proteome</keyword>
<dbReference type="CDD" id="cd19166">
    <property type="entry name" value="HemeO-bac"/>
    <property type="match status" value="1"/>
</dbReference>
<dbReference type="Proteomes" id="UP000770785">
    <property type="component" value="Unassembled WGS sequence"/>
</dbReference>
<proteinExistence type="predicted"/>
<evidence type="ECO:0000313" key="2">
    <source>
        <dbReference type="Proteomes" id="UP000770785"/>
    </source>
</evidence>
<dbReference type="RefSeq" id="WP_168039281.1">
    <property type="nucleotide sequence ID" value="NZ_JAATJH010000006.1"/>
</dbReference>
<dbReference type="Gene3D" id="1.20.910.10">
    <property type="entry name" value="Heme oxygenase-like"/>
    <property type="match status" value="1"/>
</dbReference>
<dbReference type="EMBL" id="JAATJH010000006">
    <property type="protein sequence ID" value="NJC27822.1"/>
    <property type="molecule type" value="Genomic_DNA"/>
</dbReference>
<gene>
    <name evidence="1" type="ORF">GGR27_003340</name>
</gene>
<protein>
    <submittedName>
        <fullName evidence="1">Heme oxygenase</fullName>
    </submittedName>
</protein>
<dbReference type="SUPFAM" id="SSF48613">
    <property type="entry name" value="Heme oxygenase-like"/>
    <property type="match status" value="1"/>
</dbReference>
<evidence type="ECO:0000313" key="1">
    <source>
        <dbReference type="EMBL" id="NJC27822.1"/>
    </source>
</evidence>
<reference evidence="1 2" key="1">
    <citation type="submission" date="2020-03" db="EMBL/GenBank/DDBJ databases">
        <title>Genomic Encyclopedia of Type Strains, Phase IV (KMG-IV): sequencing the most valuable type-strain genomes for metagenomic binning, comparative biology and taxonomic classification.</title>
        <authorList>
            <person name="Goeker M."/>
        </authorList>
    </citation>
    <scope>NUCLEOTIDE SEQUENCE [LARGE SCALE GENOMIC DNA]</scope>
    <source>
        <strain evidence="1 2">DSM 105096</strain>
    </source>
</reference>
<dbReference type="InterPro" id="IPR016084">
    <property type="entry name" value="Haem_Oase-like_multi-hlx"/>
</dbReference>
<organism evidence="1 2">
    <name type="scientific">Neolewinella antarctica</name>
    <dbReference type="NCBI Taxonomy" id="442734"/>
    <lineage>
        <taxon>Bacteria</taxon>
        <taxon>Pseudomonadati</taxon>
        <taxon>Bacteroidota</taxon>
        <taxon>Saprospiria</taxon>
        <taxon>Saprospirales</taxon>
        <taxon>Lewinellaceae</taxon>
        <taxon>Neolewinella</taxon>
    </lineage>
</organism>
<comment type="caution">
    <text evidence="1">The sequence shown here is derived from an EMBL/GenBank/DDBJ whole genome shotgun (WGS) entry which is preliminary data.</text>
</comment>
<accession>A0ABX0XF28</accession>